<dbReference type="Gene3D" id="1.10.10.60">
    <property type="entry name" value="Homeodomain-like"/>
    <property type="match status" value="1"/>
</dbReference>
<dbReference type="Proteomes" id="UP000433359">
    <property type="component" value="Unassembled WGS sequence"/>
</dbReference>
<evidence type="ECO:0000256" key="1">
    <source>
        <dbReference type="SAM" id="Coils"/>
    </source>
</evidence>
<sequence>MMAKHYDKQFKLDAVQYYHDHRDLGLQGCASNLGISQQTLSRWQKELRETGDIECRGSGNYASDEAKEIARLKRELRDAQDALDVLKKAINILGK</sequence>
<dbReference type="GO" id="GO:0004803">
    <property type="term" value="F:transposase activity"/>
    <property type="evidence" value="ECO:0007669"/>
    <property type="project" value="InterPro"/>
</dbReference>
<dbReference type="SUPFAM" id="SSF46689">
    <property type="entry name" value="Homeodomain-like"/>
    <property type="match status" value="1"/>
</dbReference>
<accession>A0A6N7YEH5</accession>
<gene>
    <name evidence="2" type="ORF">FYJ25_14450</name>
</gene>
<name>A0A6N7YEH5_9FIRM</name>
<dbReference type="InterPro" id="IPR009057">
    <property type="entry name" value="Homeodomain-like_sf"/>
</dbReference>
<proteinExistence type="predicted"/>
<dbReference type="GO" id="GO:0006313">
    <property type="term" value="P:DNA transposition"/>
    <property type="evidence" value="ECO:0007669"/>
    <property type="project" value="InterPro"/>
</dbReference>
<dbReference type="Pfam" id="PF01527">
    <property type="entry name" value="HTH_Tnp_1"/>
    <property type="match status" value="1"/>
</dbReference>
<keyword evidence="1" id="KW-0175">Coiled coil</keyword>
<dbReference type="AlphaFoldDB" id="A0A6N7YEH5"/>
<evidence type="ECO:0000313" key="3">
    <source>
        <dbReference type="Proteomes" id="UP000433359"/>
    </source>
</evidence>
<dbReference type="GO" id="GO:0003677">
    <property type="term" value="F:DNA binding"/>
    <property type="evidence" value="ECO:0007669"/>
    <property type="project" value="InterPro"/>
</dbReference>
<dbReference type="InterPro" id="IPR002514">
    <property type="entry name" value="Transposase_8"/>
</dbReference>
<protein>
    <submittedName>
        <fullName evidence="2">Transposase</fullName>
    </submittedName>
</protein>
<comment type="caution">
    <text evidence="2">The sequence shown here is derived from an EMBL/GenBank/DDBJ whole genome shotgun (WGS) entry which is preliminary data.</text>
</comment>
<feature type="coiled-coil region" evidence="1">
    <location>
        <begin position="62"/>
        <end position="89"/>
    </location>
</feature>
<evidence type="ECO:0000313" key="2">
    <source>
        <dbReference type="EMBL" id="MSU83487.1"/>
    </source>
</evidence>
<organism evidence="2 3">
    <name type="scientific">Anaerobutyricum soehngenii</name>
    <dbReference type="NCBI Taxonomy" id="105843"/>
    <lineage>
        <taxon>Bacteria</taxon>
        <taxon>Bacillati</taxon>
        <taxon>Bacillota</taxon>
        <taxon>Clostridia</taxon>
        <taxon>Lachnospirales</taxon>
        <taxon>Lachnospiraceae</taxon>
        <taxon>Anaerobutyricum</taxon>
    </lineage>
</organism>
<reference evidence="2 3" key="1">
    <citation type="submission" date="2019-08" db="EMBL/GenBank/DDBJ databases">
        <title>In-depth cultivation of the pig gut microbiome towards novel bacterial diversity and tailored functional studies.</title>
        <authorList>
            <person name="Wylensek D."/>
            <person name="Hitch T.C.A."/>
            <person name="Clavel T."/>
        </authorList>
    </citation>
    <scope>NUCLEOTIDE SEQUENCE [LARGE SCALE GENOMIC DNA]</scope>
    <source>
        <strain evidence="2 3">BSM-383-APC-4H</strain>
    </source>
</reference>
<dbReference type="EMBL" id="VULP01000067">
    <property type="protein sequence ID" value="MSU83487.1"/>
    <property type="molecule type" value="Genomic_DNA"/>
</dbReference>